<evidence type="ECO:0000313" key="1">
    <source>
        <dbReference type="EMBL" id="GMS81596.1"/>
    </source>
</evidence>
<dbReference type="AlphaFoldDB" id="A0AAV5SDZ8"/>
<sequence length="140" mass="15148">NGDDRALPASWKIGCFRKLPNCPPPTVIQQAQLSNFVGVSVDTTQSLTLSSVGNNLKCKAGTQLALWKANELRVNDWWITCDSTAFNGWRFIDASGMNESFDGAAVACVKPTCTGMVLFDGTESLLTSNPNYQLVKTTPT</sequence>
<feature type="non-terminal residue" evidence="1">
    <location>
        <position position="140"/>
    </location>
</feature>
<evidence type="ECO:0000313" key="2">
    <source>
        <dbReference type="Proteomes" id="UP001432027"/>
    </source>
</evidence>
<comment type="caution">
    <text evidence="1">The sequence shown here is derived from an EMBL/GenBank/DDBJ whole genome shotgun (WGS) entry which is preliminary data.</text>
</comment>
<name>A0AAV5SDZ8_9BILA</name>
<gene>
    <name evidence="1" type="ORF">PENTCL1PPCAC_3771</name>
</gene>
<reference evidence="1" key="1">
    <citation type="submission" date="2023-10" db="EMBL/GenBank/DDBJ databases">
        <title>Genome assembly of Pristionchus species.</title>
        <authorList>
            <person name="Yoshida K."/>
            <person name="Sommer R.J."/>
        </authorList>
    </citation>
    <scope>NUCLEOTIDE SEQUENCE</scope>
    <source>
        <strain evidence="1">RS0144</strain>
    </source>
</reference>
<keyword evidence="2" id="KW-1185">Reference proteome</keyword>
<accession>A0AAV5SDZ8</accession>
<protein>
    <submittedName>
        <fullName evidence="1">Uncharacterized protein</fullName>
    </submittedName>
</protein>
<dbReference type="Proteomes" id="UP001432027">
    <property type="component" value="Unassembled WGS sequence"/>
</dbReference>
<proteinExistence type="predicted"/>
<organism evidence="1 2">
    <name type="scientific">Pristionchus entomophagus</name>
    <dbReference type="NCBI Taxonomy" id="358040"/>
    <lineage>
        <taxon>Eukaryota</taxon>
        <taxon>Metazoa</taxon>
        <taxon>Ecdysozoa</taxon>
        <taxon>Nematoda</taxon>
        <taxon>Chromadorea</taxon>
        <taxon>Rhabditida</taxon>
        <taxon>Rhabditina</taxon>
        <taxon>Diplogasteromorpha</taxon>
        <taxon>Diplogasteroidea</taxon>
        <taxon>Neodiplogasteridae</taxon>
        <taxon>Pristionchus</taxon>
    </lineage>
</organism>
<feature type="non-terminal residue" evidence="1">
    <location>
        <position position="1"/>
    </location>
</feature>
<dbReference type="EMBL" id="BTSX01000001">
    <property type="protein sequence ID" value="GMS81596.1"/>
    <property type="molecule type" value="Genomic_DNA"/>
</dbReference>